<proteinExistence type="predicted"/>
<accession>A0A382N7D7</accession>
<name>A0A382N7D7_9ZZZZ</name>
<dbReference type="AlphaFoldDB" id="A0A382N7D7"/>
<gene>
    <name evidence="1" type="ORF">METZ01_LOCUS309312</name>
</gene>
<organism evidence="1">
    <name type="scientific">marine metagenome</name>
    <dbReference type="NCBI Taxonomy" id="408172"/>
    <lineage>
        <taxon>unclassified sequences</taxon>
        <taxon>metagenomes</taxon>
        <taxon>ecological metagenomes</taxon>
    </lineage>
</organism>
<dbReference type="SUPFAM" id="SSF53756">
    <property type="entry name" value="UDP-Glycosyltransferase/glycogen phosphorylase"/>
    <property type="match status" value="1"/>
</dbReference>
<dbReference type="EMBL" id="UINC01098154">
    <property type="protein sequence ID" value="SVC56458.1"/>
    <property type="molecule type" value="Genomic_DNA"/>
</dbReference>
<evidence type="ECO:0008006" key="2">
    <source>
        <dbReference type="Google" id="ProtNLM"/>
    </source>
</evidence>
<reference evidence="1" key="1">
    <citation type="submission" date="2018-05" db="EMBL/GenBank/DDBJ databases">
        <authorList>
            <person name="Lanie J.A."/>
            <person name="Ng W.-L."/>
            <person name="Kazmierczak K.M."/>
            <person name="Andrzejewski T.M."/>
            <person name="Davidsen T.M."/>
            <person name="Wayne K.J."/>
            <person name="Tettelin H."/>
            <person name="Glass J.I."/>
            <person name="Rusch D."/>
            <person name="Podicherti R."/>
            <person name="Tsui H.-C.T."/>
            <person name="Winkler M.E."/>
        </authorList>
    </citation>
    <scope>NUCLEOTIDE SEQUENCE</scope>
</reference>
<dbReference type="Gene3D" id="3.40.50.2000">
    <property type="entry name" value="Glycogen Phosphorylase B"/>
    <property type="match status" value="1"/>
</dbReference>
<evidence type="ECO:0000313" key="1">
    <source>
        <dbReference type="EMBL" id="SVC56458.1"/>
    </source>
</evidence>
<feature type="non-terminal residue" evidence="1">
    <location>
        <position position="1"/>
    </location>
</feature>
<protein>
    <recommendedName>
        <fullName evidence="2">Glycosyl transferase family 1 domain-containing protein</fullName>
    </recommendedName>
</protein>
<sequence length="95" mass="9953">SVPSKMYSILAAGRPLIASVDEGSEVARVVGEAGAGVAVPPEDAEAFIAAVERLASDAEERWSMGASGRAWAEQWASPRSVAEAHMQLMGELLSR</sequence>